<reference evidence="1" key="1">
    <citation type="journal article" date="2012" name="Nature">
        <title>The tomato genome sequence provides insights into fleshy fruit evolution.</title>
        <authorList>
            <consortium name="Tomato Genome Consortium"/>
        </authorList>
    </citation>
    <scope>NUCLEOTIDE SEQUENCE [LARGE SCALE GENOMIC DNA]</scope>
    <source>
        <strain evidence="1">cv. Heinz 1706</strain>
    </source>
</reference>
<dbReference type="EnsemblPlants" id="Solyc00g097260.1.1">
    <property type="protein sequence ID" value="Solyc00g097260.1.1.1.CDS"/>
    <property type="gene ID" value="Solyc00g097260.1"/>
</dbReference>
<organism evidence="1">
    <name type="scientific">Solanum lycopersicum</name>
    <name type="common">Tomato</name>
    <name type="synonym">Lycopersicon esculentum</name>
    <dbReference type="NCBI Taxonomy" id="4081"/>
    <lineage>
        <taxon>Eukaryota</taxon>
        <taxon>Viridiplantae</taxon>
        <taxon>Streptophyta</taxon>
        <taxon>Embryophyta</taxon>
        <taxon>Tracheophyta</taxon>
        <taxon>Spermatophyta</taxon>
        <taxon>Magnoliopsida</taxon>
        <taxon>eudicotyledons</taxon>
        <taxon>Gunneridae</taxon>
        <taxon>Pentapetalae</taxon>
        <taxon>asterids</taxon>
        <taxon>lamiids</taxon>
        <taxon>Solanales</taxon>
        <taxon>Solanaceae</taxon>
        <taxon>Solanoideae</taxon>
        <taxon>Solaneae</taxon>
        <taxon>Solanum</taxon>
        <taxon>Solanum subgen. Lycopersicon</taxon>
    </lineage>
</organism>
<reference evidence="1" key="2">
    <citation type="submission" date="2019-04" db="UniProtKB">
        <authorList>
            <consortium name="EnsemblPlants"/>
        </authorList>
    </citation>
    <scope>IDENTIFICATION</scope>
    <source>
        <strain evidence="1">cv. Heinz 1706</strain>
    </source>
</reference>
<evidence type="ECO:0000313" key="1">
    <source>
        <dbReference type="EnsemblPlants" id="Solyc00g097260.1.1.1.CDS"/>
    </source>
</evidence>
<proteinExistence type="predicted"/>
<dbReference type="AlphaFoldDB" id="A0A494G9P9"/>
<dbReference type="Gramene" id="Solyc00g097260.1.1">
    <property type="protein sequence ID" value="Solyc00g097260.1.1.1.CDS"/>
    <property type="gene ID" value="Solyc00g097260.1"/>
</dbReference>
<protein>
    <submittedName>
        <fullName evidence="1">Uncharacterized protein</fullName>
    </submittedName>
</protein>
<dbReference type="PaxDb" id="4081-Solyc00g097260.1.1"/>
<accession>A0A494G9P9</accession>
<keyword evidence="2" id="KW-1185">Reference proteome</keyword>
<dbReference type="Proteomes" id="UP000004994">
    <property type="component" value="Unassembled WGS sequence"/>
</dbReference>
<dbReference type="InParanoid" id="A0A494G9P9"/>
<evidence type="ECO:0000313" key="2">
    <source>
        <dbReference type="Proteomes" id="UP000004994"/>
    </source>
</evidence>
<sequence length="132" mass="14850">MMCRFGIKSVCHGATTGVTIESLEIIDIEEKHLKTKEKYERGRGEGKNGLRLALVHRSCCRNQWIGEATRSRGRFGSGVAGFLVQCRWSEKMEKRVLVGVVSSLVVWVRDCSSRNNGEKGRYKLGFVGKVKM</sequence>
<name>A0A494G9P9_SOLLC</name>